<dbReference type="RefSeq" id="WP_122200599.1">
    <property type="nucleotide sequence ID" value="NZ_CABJFV010000001.1"/>
</dbReference>
<dbReference type="GO" id="GO:0016740">
    <property type="term" value="F:transferase activity"/>
    <property type="evidence" value="ECO:0007669"/>
    <property type="project" value="UniProtKB-KW"/>
</dbReference>
<accession>A0A413VXJ0</accession>
<evidence type="ECO:0000313" key="3">
    <source>
        <dbReference type="Proteomes" id="UP000284379"/>
    </source>
</evidence>
<protein>
    <submittedName>
        <fullName evidence="2">Polysaccharide pyruvyl transferase family protein</fullName>
    </submittedName>
</protein>
<gene>
    <name evidence="2" type="ORF">DW888_00265</name>
</gene>
<organism evidence="2 3">
    <name type="scientific">Bacteroides nordii</name>
    <dbReference type="NCBI Taxonomy" id="291645"/>
    <lineage>
        <taxon>Bacteria</taxon>
        <taxon>Pseudomonadati</taxon>
        <taxon>Bacteroidota</taxon>
        <taxon>Bacteroidia</taxon>
        <taxon>Bacteroidales</taxon>
        <taxon>Bacteroidaceae</taxon>
        <taxon>Bacteroides</taxon>
    </lineage>
</organism>
<comment type="caution">
    <text evidence="2">The sequence shown here is derived from an EMBL/GenBank/DDBJ whole genome shotgun (WGS) entry which is preliminary data.</text>
</comment>
<evidence type="ECO:0000259" key="1">
    <source>
        <dbReference type="Pfam" id="PF04230"/>
    </source>
</evidence>
<sequence length="370" mass="43192">MTNKKKIGILTFHRAINYGAFLQAYALKTHLISQGYDVSIIDYWPRAHENIYKLFTPNWQNHSFKRNIIYPFLCLLGYYRASKRKKKMNSLFYYYFNISILPRYESPESLKTLYLDCIIYGSDQIWWNSKLPNYKGFDPVYWGEFVDHSIKKITYAPSMGVIDINNKEEQTIKSFLKNFKYISVRESNLKNAITSLTEKEIAIVLDPVFLLSKKQWDKICSPIHRKKYILYYNLLKSTDADKLVNKLKQELHCDIVEITGKVYPLKMGKRYIQTADAIEFISLIKNADFVVTTSFHGTAFSIIFEKQFYALGMGNNSGRVKSLLEILGIENRLLKDSSNLDNSYLDYSSIRERLQLAISDSKKYLKVGLS</sequence>
<name>A0A413VXJ0_9BACE</name>
<dbReference type="AlphaFoldDB" id="A0A413VXJ0"/>
<dbReference type="InterPro" id="IPR007345">
    <property type="entry name" value="Polysacch_pyruvyl_Trfase"/>
</dbReference>
<feature type="domain" description="Polysaccharide pyruvyl transferase" evidence="1">
    <location>
        <begin position="17"/>
        <end position="312"/>
    </location>
</feature>
<evidence type="ECO:0000313" key="2">
    <source>
        <dbReference type="EMBL" id="RHB38293.1"/>
    </source>
</evidence>
<dbReference type="Proteomes" id="UP000284379">
    <property type="component" value="Unassembled WGS sequence"/>
</dbReference>
<proteinExistence type="predicted"/>
<keyword evidence="2" id="KW-0808">Transferase</keyword>
<reference evidence="2 3" key="1">
    <citation type="submission" date="2018-08" db="EMBL/GenBank/DDBJ databases">
        <title>A genome reference for cultivated species of the human gut microbiota.</title>
        <authorList>
            <person name="Zou Y."/>
            <person name="Xue W."/>
            <person name="Luo G."/>
        </authorList>
    </citation>
    <scope>NUCLEOTIDE SEQUENCE [LARGE SCALE GENOMIC DNA]</scope>
    <source>
        <strain evidence="2 3">AM40-30BH</strain>
    </source>
</reference>
<dbReference type="Pfam" id="PF04230">
    <property type="entry name" value="PS_pyruv_trans"/>
    <property type="match status" value="1"/>
</dbReference>
<dbReference type="EMBL" id="QSGO01000001">
    <property type="protein sequence ID" value="RHB38293.1"/>
    <property type="molecule type" value="Genomic_DNA"/>
</dbReference>